<accession>A0A6A6Y1D0</accession>
<dbReference type="Proteomes" id="UP000504636">
    <property type="component" value="Unplaced"/>
</dbReference>
<protein>
    <submittedName>
        <fullName evidence="5 7">Cytochrome P450</fullName>
    </submittedName>
</protein>
<dbReference type="PANTHER" id="PTHR24305">
    <property type="entry name" value="CYTOCHROME P450"/>
    <property type="match status" value="1"/>
</dbReference>
<dbReference type="GO" id="GO:0020037">
    <property type="term" value="F:heme binding"/>
    <property type="evidence" value="ECO:0007669"/>
    <property type="project" value="InterPro"/>
</dbReference>
<keyword evidence="3" id="KW-0479">Metal-binding</keyword>
<dbReference type="InterPro" id="IPR050121">
    <property type="entry name" value="Cytochrome_P450_monoxygenase"/>
</dbReference>
<dbReference type="Pfam" id="PF00067">
    <property type="entry name" value="p450"/>
    <property type="match status" value="1"/>
</dbReference>
<dbReference type="OrthoDB" id="3934656at2759"/>
<dbReference type="RefSeq" id="XP_033568999.1">
    <property type="nucleotide sequence ID" value="XM_033716279.1"/>
</dbReference>
<dbReference type="PANTHER" id="PTHR24305:SF232">
    <property type="entry name" value="P450, PUTATIVE (EUROFUNG)-RELATED"/>
    <property type="match status" value="1"/>
</dbReference>
<evidence type="ECO:0000256" key="1">
    <source>
        <dbReference type="ARBA" id="ARBA00001971"/>
    </source>
</evidence>
<evidence type="ECO:0000256" key="3">
    <source>
        <dbReference type="ARBA" id="ARBA00022723"/>
    </source>
</evidence>
<name>A0A6A6Y1D0_9PEZI</name>
<gene>
    <name evidence="5 7" type="ORF">BDZ99DRAFT_402378</name>
</gene>
<evidence type="ECO:0000256" key="4">
    <source>
        <dbReference type="ARBA" id="ARBA00023004"/>
    </source>
</evidence>
<comment type="similarity">
    <text evidence="2">Belongs to the cytochrome P450 family.</text>
</comment>
<reference evidence="7" key="3">
    <citation type="submission" date="2025-04" db="UniProtKB">
        <authorList>
            <consortium name="RefSeq"/>
        </authorList>
    </citation>
    <scope>IDENTIFICATION</scope>
    <source>
        <strain evidence="7">CBS 304.34</strain>
    </source>
</reference>
<comment type="cofactor">
    <cofactor evidence="1">
        <name>heme</name>
        <dbReference type="ChEBI" id="CHEBI:30413"/>
    </cofactor>
</comment>
<evidence type="ECO:0000256" key="2">
    <source>
        <dbReference type="ARBA" id="ARBA00010617"/>
    </source>
</evidence>
<dbReference type="Gene3D" id="1.10.630.10">
    <property type="entry name" value="Cytochrome P450"/>
    <property type="match status" value="1"/>
</dbReference>
<reference evidence="7" key="2">
    <citation type="submission" date="2020-04" db="EMBL/GenBank/DDBJ databases">
        <authorList>
            <consortium name="NCBI Genome Project"/>
        </authorList>
    </citation>
    <scope>NUCLEOTIDE SEQUENCE</scope>
    <source>
        <strain evidence="7">CBS 304.34</strain>
    </source>
</reference>
<dbReference type="GO" id="GO:0004497">
    <property type="term" value="F:monooxygenase activity"/>
    <property type="evidence" value="ECO:0007669"/>
    <property type="project" value="InterPro"/>
</dbReference>
<dbReference type="SUPFAM" id="SSF48264">
    <property type="entry name" value="Cytochrome P450"/>
    <property type="match status" value="1"/>
</dbReference>
<proteinExistence type="inferred from homology"/>
<dbReference type="InterPro" id="IPR001128">
    <property type="entry name" value="Cyt_P450"/>
</dbReference>
<dbReference type="GO" id="GO:0016705">
    <property type="term" value="F:oxidoreductase activity, acting on paired donors, with incorporation or reduction of molecular oxygen"/>
    <property type="evidence" value="ECO:0007669"/>
    <property type="project" value="InterPro"/>
</dbReference>
<sequence length="531" mass="59920">MKIVAMIALFIQAPVYLLAVGFKLWAFSEILYKWNFPLSRIPGPKLASWTRLWWLRLVSRSQLDRDMIRLHREYGPVVRIAPNSILISDPDTTRDVLAVGSRFKRGPWFDSLRLDPFTSNVVSERDPKKHQQLRAILAPGLSGNDIQDMESTMDGYMAQYLQMIERKIETAHDKIADLDLSTTIPLLTLDMITHLCLGESFGSIEHETDSFDFFKALNLGMLFQQYIAVLTEITTVLLGVGKLPWFRTRLFPKGSSSNGIGRVMLVSRNPQELTLEQCTERESGVSKKDMLDSFLSRGLSVDQATSEVLIIITSGVGATSYAIQAVIKSIVADASVVHKLRDEVDGVVATNPKYSLRQVPNSAIKKMPYLQACILEGLRIYPPVFSQLRERVAPPEGVVLNGYAVPGGTYIGFNSIGSQLNHIYGDSVEEYHPERWLIDDEVQLKRMRRDLDLVFGHGNSKCLGINIANLELNKIVVELFRTYDISFCNKDSPWKSRGDFVLTDFCVRLRRREGGSATNGVHHSEYRNNVF</sequence>
<keyword evidence="4" id="KW-0408">Iron</keyword>
<keyword evidence="6" id="KW-1185">Reference proteome</keyword>
<dbReference type="AlphaFoldDB" id="A0A6A6Y1D0"/>
<dbReference type="GO" id="GO:0005506">
    <property type="term" value="F:iron ion binding"/>
    <property type="evidence" value="ECO:0007669"/>
    <property type="project" value="InterPro"/>
</dbReference>
<dbReference type="InterPro" id="IPR036396">
    <property type="entry name" value="Cyt_P450_sf"/>
</dbReference>
<reference evidence="5 7" key="1">
    <citation type="journal article" date="2020" name="Stud. Mycol.">
        <title>101 Dothideomycetes genomes: a test case for predicting lifestyles and emergence of pathogens.</title>
        <authorList>
            <person name="Haridas S."/>
            <person name="Albert R."/>
            <person name="Binder M."/>
            <person name="Bloem J."/>
            <person name="Labutti K."/>
            <person name="Salamov A."/>
            <person name="Andreopoulos B."/>
            <person name="Baker S."/>
            <person name="Barry K."/>
            <person name="Bills G."/>
            <person name="Bluhm B."/>
            <person name="Cannon C."/>
            <person name="Castanera R."/>
            <person name="Culley D."/>
            <person name="Daum C."/>
            <person name="Ezra D."/>
            <person name="Gonzalez J."/>
            <person name="Henrissat B."/>
            <person name="Kuo A."/>
            <person name="Liang C."/>
            <person name="Lipzen A."/>
            <person name="Lutzoni F."/>
            <person name="Magnuson J."/>
            <person name="Mondo S."/>
            <person name="Nolan M."/>
            <person name="Ohm R."/>
            <person name="Pangilinan J."/>
            <person name="Park H.-J."/>
            <person name="Ramirez L."/>
            <person name="Alfaro M."/>
            <person name="Sun H."/>
            <person name="Tritt A."/>
            <person name="Yoshinaga Y."/>
            <person name="Zwiers L.-H."/>
            <person name="Turgeon B."/>
            <person name="Goodwin S."/>
            <person name="Spatafora J."/>
            <person name="Crous P."/>
            <person name="Grigoriev I."/>
        </authorList>
    </citation>
    <scope>NUCLEOTIDE SEQUENCE</scope>
    <source>
        <strain evidence="5 7">CBS 304.34</strain>
    </source>
</reference>
<dbReference type="EMBL" id="MU003726">
    <property type="protein sequence ID" value="KAF2802035.1"/>
    <property type="molecule type" value="Genomic_DNA"/>
</dbReference>
<evidence type="ECO:0000313" key="5">
    <source>
        <dbReference type="EMBL" id="KAF2802035.1"/>
    </source>
</evidence>
<dbReference type="GeneID" id="54457172"/>
<organism evidence="5">
    <name type="scientific">Mytilinidion resinicola</name>
    <dbReference type="NCBI Taxonomy" id="574789"/>
    <lineage>
        <taxon>Eukaryota</taxon>
        <taxon>Fungi</taxon>
        <taxon>Dikarya</taxon>
        <taxon>Ascomycota</taxon>
        <taxon>Pezizomycotina</taxon>
        <taxon>Dothideomycetes</taxon>
        <taxon>Pleosporomycetidae</taxon>
        <taxon>Mytilinidiales</taxon>
        <taxon>Mytilinidiaceae</taxon>
        <taxon>Mytilinidion</taxon>
    </lineage>
</organism>
<evidence type="ECO:0000313" key="7">
    <source>
        <dbReference type="RefSeq" id="XP_033568999.1"/>
    </source>
</evidence>
<evidence type="ECO:0000313" key="6">
    <source>
        <dbReference type="Proteomes" id="UP000504636"/>
    </source>
</evidence>